<keyword evidence="1" id="KW-0812">Transmembrane</keyword>
<feature type="transmembrane region" description="Helical" evidence="1">
    <location>
        <begin position="57"/>
        <end position="75"/>
    </location>
</feature>
<evidence type="ECO:0000256" key="1">
    <source>
        <dbReference type="SAM" id="Phobius"/>
    </source>
</evidence>
<gene>
    <name evidence="2" type="ORF">EA58_01410</name>
</gene>
<proteinExistence type="predicted"/>
<feature type="transmembrane region" description="Helical" evidence="1">
    <location>
        <begin position="139"/>
        <end position="172"/>
    </location>
</feature>
<keyword evidence="1" id="KW-0472">Membrane</keyword>
<evidence type="ECO:0000313" key="2">
    <source>
        <dbReference type="EMBL" id="KDM93295.1"/>
    </source>
</evidence>
<sequence length="289" mass="33327">MQYNSLNDESVKFKKLSKMDVNSLYCKIKNDPERIEWDQLVYHFPNKSKRWLTLTKFVAFFTLLSSGFTMIYYGGDLSKTFSETMTWVLMFIGAIVSLFIGSMSIYHHNRQHCILSQYGLITKEHVYSPDLANKVGKKILAALAILTVLTIFIVGPTALIGAGGLGVTWLVLSLVDFEKFGLTQRISSIEDILFVRVHDDSDEPRDNFRLYHSFYSFHEHDHGEIETDEQICFYTDIFCQAGTRDEVIDKIETFHGHEISKDTKNLFDSKNYDEPQEISELMRKLNGVI</sequence>
<accession>A0A066RS75</accession>
<protein>
    <submittedName>
        <fullName evidence="2">Uncharacterized protein</fullName>
    </submittedName>
</protein>
<evidence type="ECO:0000313" key="3">
    <source>
        <dbReference type="Proteomes" id="UP000027192"/>
    </source>
</evidence>
<dbReference type="EMBL" id="JMIB01000003">
    <property type="protein sequence ID" value="KDM93295.1"/>
    <property type="molecule type" value="Genomic_DNA"/>
</dbReference>
<dbReference type="OrthoDB" id="5816680at2"/>
<reference evidence="2 3" key="1">
    <citation type="submission" date="2014-04" db="EMBL/GenBank/DDBJ databases">
        <title>Draft genome sequence of Photobacterium halotolerans S2753: a solonamide, ngercheumicin and holomycin producer.</title>
        <authorList>
            <person name="Machado H.R."/>
            <person name="Gram L."/>
        </authorList>
    </citation>
    <scope>NUCLEOTIDE SEQUENCE [LARGE SCALE GENOMIC DNA]</scope>
    <source>
        <strain evidence="2 3">S2753</strain>
    </source>
</reference>
<organism evidence="2 3">
    <name type="scientific">Photobacterium galatheae</name>
    <dbReference type="NCBI Taxonomy" id="1654360"/>
    <lineage>
        <taxon>Bacteria</taxon>
        <taxon>Pseudomonadati</taxon>
        <taxon>Pseudomonadota</taxon>
        <taxon>Gammaproteobacteria</taxon>
        <taxon>Vibrionales</taxon>
        <taxon>Vibrionaceae</taxon>
        <taxon>Photobacterium</taxon>
    </lineage>
</organism>
<keyword evidence="1" id="KW-1133">Transmembrane helix</keyword>
<dbReference type="RefSeq" id="WP_036748028.1">
    <property type="nucleotide sequence ID" value="NZ_JAGSGC010000011.1"/>
</dbReference>
<dbReference type="AlphaFoldDB" id="A0A066RS75"/>
<keyword evidence="3" id="KW-1185">Reference proteome</keyword>
<dbReference type="Proteomes" id="UP000027192">
    <property type="component" value="Unassembled WGS sequence"/>
</dbReference>
<feature type="transmembrane region" description="Helical" evidence="1">
    <location>
        <begin position="87"/>
        <end position="106"/>
    </location>
</feature>
<comment type="caution">
    <text evidence="2">The sequence shown here is derived from an EMBL/GenBank/DDBJ whole genome shotgun (WGS) entry which is preliminary data.</text>
</comment>
<name>A0A066RS75_9GAMM</name>
<dbReference type="STRING" id="1654360.EA58_01410"/>